<keyword evidence="2" id="KW-1185">Reference proteome</keyword>
<organism evidence="1 2">
    <name type="scientific">Gluconobacter morbifer G707</name>
    <dbReference type="NCBI Taxonomy" id="1088869"/>
    <lineage>
        <taxon>Bacteria</taxon>
        <taxon>Pseudomonadati</taxon>
        <taxon>Pseudomonadota</taxon>
        <taxon>Alphaproteobacteria</taxon>
        <taxon>Acetobacterales</taxon>
        <taxon>Acetobacteraceae</taxon>
        <taxon>Gluconobacter</taxon>
    </lineage>
</organism>
<dbReference type="STRING" id="1088869.GMO_09720"/>
<evidence type="ECO:0000313" key="2">
    <source>
        <dbReference type="Proteomes" id="UP000004949"/>
    </source>
</evidence>
<sequence>MTLIWRQKRFTYDVWEVFQSAGMEVMFVAARHTETCLSVLCRTGGGMGAQAVLSGLKGRLP</sequence>
<evidence type="ECO:0000313" key="1">
    <source>
        <dbReference type="EMBL" id="EHH69664.1"/>
    </source>
</evidence>
<name>G6XHK6_9PROT</name>
<accession>G6XHK6</accession>
<dbReference type="AlphaFoldDB" id="G6XHK6"/>
<comment type="caution">
    <text evidence="1">The sequence shown here is derived from an EMBL/GenBank/DDBJ whole genome shotgun (WGS) entry which is preliminary data.</text>
</comment>
<gene>
    <name evidence="1" type="ORF">GMO_09720</name>
</gene>
<dbReference type="Proteomes" id="UP000004949">
    <property type="component" value="Unassembled WGS sequence"/>
</dbReference>
<protein>
    <submittedName>
        <fullName evidence="1">Uncharacterized protein</fullName>
    </submittedName>
</protein>
<reference evidence="1 2" key="1">
    <citation type="submission" date="2011-10" db="EMBL/GenBank/DDBJ databases">
        <title>Genome sequence of Gluconobacter morbifer G707, isolated from Drosophila gut.</title>
        <authorList>
            <person name="Lee W.-J."/>
            <person name="Kim E.-K."/>
        </authorList>
    </citation>
    <scope>NUCLEOTIDE SEQUENCE [LARGE SCALE GENOMIC DNA]</scope>
    <source>
        <strain evidence="1 2">G707</strain>
    </source>
</reference>
<dbReference type="EMBL" id="AGQV01000001">
    <property type="protein sequence ID" value="EHH69664.1"/>
    <property type="molecule type" value="Genomic_DNA"/>
</dbReference>
<dbReference type="PATRIC" id="fig|1088869.3.peg.977"/>
<proteinExistence type="predicted"/>